<dbReference type="SUPFAM" id="SSF82771">
    <property type="entry name" value="GIY-YIG endonuclease"/>
    <property type="match status" value="1"/>
</dbReference>
<keyword evidence="5" id="KW-0234">DNA repair</keyword>
<evidence type="ECO:0000313" key="9">
    <source>
        <dbReference type="Proteomes" id="UP000565078"/>
    </source>
</evidence>
<dbReference type="AlphaFoldDB" id="A0A7J4IXE7"/>
<name>A0A7J4IXE7_9ARCH</name>
<dbReference type="InterPro" id="IPR035901">
    <property type="entry name" value="GIY-YIG_endonuc_sf"/>
</dbReference>
<evidence type="ECO:0000256" key="4">
    <source>
        <dbReference type="ARBA" id="ARBA00022881"/>
    </source>
</evidence>
<feature type="non-terminal residue" evidence="8">
    <location>
        <position position="335"/>
    </location>
</feature>
<dbReference type="SUPFAM" id="SSF46600">
    <property type="entry name" value="C-terminal UvrC-binding domain of UvrB"/>
    <property type="match status" value="1"/>
</dbReference>
<dbReference type="InterPro" id="IPR047296">
    <property type="entry name" value="GIY-YIG_UvrC_Cho"/>
</dbReference>
<dbReference type="SMART" id="SM00465">
    <property type="entry name" value="GIYc"/>
    <property type="match status" value="1"/>
</dbReference>
<keyword evidence="1" id="KW-0963">Cytoplasm</keyword>
<proteinExistence type="predicted"/>
<reference evidence="9" key="1">
    <citation type="journal article" date="2020" name="bioRxiv">
        <title>A rank-normalized archaeal taxonomy based on genome phylogeny resolves widespread incomplete and uneven classifications.</title>
        <authorList>
            <person name="Rinke C."/>
            <person name="Chuvochina M."/>
            <person name="Mussig A.J."/>
            <person name="Chaumeil P.-A."/>
            <person name="Waite D.W."/>
            <person name="Whitman W.B."/>
            <person name="Parks D.H."/>
            <person name="Hugenholtz P."/>
        </authorList>
    </citation>
    <scope>NUCLEOTIDE SEQUENCE [LARGE SCALE GENOMIC DNA]</scope>
</reference>
<dbReference type="InterPro" id="IPR000305">
    <property type="entry name" value="GIY-YIG_endonuc"/>
</dbReference>
<dbReference type="Proteomes" id="UP000565078">
    <property type="component" value="Unassembled WGS sequence"/>
</dbReference>
<protein>
    <submittedName>
        <fullName evidence="8">Excinuclease ABC subunit C</fullName>
    </submittedName>
</protein>
<accession>A0A7J4IXE7</accession>
<keyword evidence="4" id="KW-0267">Excision nuclease</keyword>
<dbReference type="Pfam" id="PF22920">
    <property type="entry name" value="UvrC_RNaseH"/>
    <property type="match status" value="1"/>
</dbReference>
<dbReference type="CDD" id="cd10434">
    <property type="entry name" value="GIY-YIG_UvrC_Cho"/>
    <property type="match status" value="1"/>
</dbReference>
<dbReference type="PROSITE" id="PS50151">
    <property type="entry name" value="UVR"/>
    <property type="match status" value="1"/>
</dbReference>
<feature type="domain" description="UVR" evidence="6">
    <location>
        <begin position="199"/>
        <end position="234"/>
    </location>
</feature>
<gene>
    <name evidence="8" type="primary">uvrC</name>
    <name evidence="8" type="ORF">HA254_05425</name>
</gene>
<dbReference type="InterPro" id="IPR050066">
    <property type="entry name" value="UvrABC_protein_C"/>
</dbReference>
<dbReference type="GO" id="GO:0009381">
    <property type="term" value="F:excinuclease ABC activity"/>
    <property type="evidence" value="ECO:0007669"/>
    <property type="project" value="InterPro"/>
</dbReference>
<evidence type="ECO:0000256" key="3">
    <source>
        <dbReference type="ARBA" id="ARBA00022769"/>
    </source>
</evidence>
<dbReference type="InterPro" id="IPR001943">
    <property type="entry name" value="UVR_dom"/>
</dbReference>
<dbReference type="FunFam" id="3.40.1440.10:FF:000001">
    <property type="entry name" value="UvrABC system protein C"/>
    <property type="match status" value="1"/>
</dbReference>
<dbReference type="Gene3D" id="4.10.860.10">
    <property type="entry name" value="UVR domain"/>
    <property type="match status" value="1"/>
</dbReference>
<dbReference type="GO" id="GO:0006289">
    <property type="term" value="P:nucleotide-excision repair"/>
    <property type="evidence" value="ECO:0007669"/>
    <property type="project" value="InterPro"/>
</dbReference>
<dbReference type="PANTHER" id="PTHR30562">
    <property type="entry name" value="UVRC/OXIDOREDUCTASE"/>
    <property type="match status" value="1"/>
</dbReference>
<dbReference type="GO" id="GO:0009380">
    <property type="term" value="C:excinuclease repair complex"/>
    <property type="evidence" value="ECO:0007669"/>
    <property type="project" value="InterPro"/>
</dbReference>
<dbReference type="EMBL" id="DUGC01000085">
    <property type="protein sequence ID" value="HIH10078.1"/>
    <property type="molecule type" value="Genomic_DNA"/>
</dbReference>
<evidence type="ECO:0000259" key="7">
    <source>
        <dbReference type="PROSITE" id="PS50164"/>
    </source>
</evidence>
<dbReference type="PANTHER" id="PTHR30562:SF1">
    <property type="entry name" value="UVRABC SYSTEM PROTEIN C"/>
    <property type="match status" value="1"/>
</dbReference>
<evidence type="ECO:0000256" key="5">
    <source>
        <dbReference type="ARBA" id="ARBA00023204"/>
    </source>
</evidence>
<dbReference type="Gene3D" id="3.40.1440.10">
    <property type="entry name" value="GIY-YIG endonuclease"/>
    <property type="match status" value="1"/>
</dbReference>
<evidence type="ECO:0000259" key="6">
    <source>
        <dbReference type="PROSITE" id="PS50151"/>
    </source>
</evidence>
<organism evidence="8 9">
    <name type="scientific">Candidatus Iainarchaeum sp</name>
    <dbReference type="NCBI Taxonomy" id="3101447"/>
    <lineage>
        <taxon>Archaea</taxon>
        <taxon>Candidatus Iainarchaeota</taxon>
        <taxon>Candidatus Iainarchaeia</taxon>
        <taxon>Candidatus Iainarchaeales</taxon>
        <taxon>Candidatus Iainarchaeaceae</taxon>
        <taxon>Candidatus Iainarchaeum</taxon>
    </lineage>
</organism>
<evidence type="ECO:0000256" key="2">
    <source>
        <dbReference type="ARBA" id="ARBA00022763"/>
    </source>
</evidence>
<keyword evidence="3" id="KW-0228">DNA excision</keyword>
<keyword evidence="2" id="KW-0227">DNA damage</keyword>
<dbReference type="Pfam" id="PF01541">
    <property type="entry name" value="GIY-YIG"/>
    <property type="match status" value="1"/>
</dbReference>
<comment type="caution">
    <text evidence="8">The sequence shown here is derived from an EMBL/GenBank/DDBJ whole genome shotgun (WGS) entry which is preliminary data.</text>
</comment>
<evidence type="ECO:0000256" key="1">
    <source>
        <dbReference type="ARBA" id="ARBA00022490"/>
    </source>
</evidence>
<evidence type="ECO:0000313" key="8">
    <source>
        <dbReference type="EMBL" id="HIH10078.1"/>
    </source>
</evidence>
<dbReference type="InterPro" id="IPR036876">
    <property type="entry name" value="UVR_dom_sf"/>
</dbReference>
<sequence>MIYLEKGRKPDYKAIPIDPGVYLFRAENNGLLYIGKAKCLKKRVSSYFTNKNHFPRIAAMVGQIRQIEWFVVDNEVEALLLESNLVKKLQPKYNIDLKDSKAFAYIKLSGEEFPRILTTRKVLQDGKYFGPYVDGAARNELMNLCVQLFKVRTCAVMPKRACLNYHIGICTAPCINNVTKEQYGLQVKGAEGFLKGERKGLVERLEKEMKGASAELNFEKALEKRMQIEAILHIEERQKVELVKNYDQDVVALVPNGDTCLIEMFTISKGVILGRREFRFDYYDGVFAEFVSRFYSTHKVPSEIIMNAPLWSSGSEKSAILGYLIALKGSKVKIT</sequence>
<feature type="domain" description="GIY-YIG" evidence="7">
    <location>
        <begin position="17"/>
        <end position="95"/>
    </location>
</feature>
<dbReference type="PROSITE" id="PS50164">
    <property type="entry name" value="GIY_YIG"/>
    <property type="match status" value="1"/>
</dbReference>
<dbReference type="Pfam" id="PF02151">
    <property type="entry name" value="UVR"/>
    <property type="match status" value="1"/>
</dbReference>
<dbReference type="NCBIfam" id="TIGR00194">
    <property type="entry name" value="uvrC"/>
    <property type="match status" value="1"/>
</dbReference>
<dbReference type="InterPro" id="IPR004791">
    <property type="entry name" value="UvrC"/>
</dbReference>